<name>A0ABT8WXK2_9FLAO</name>
<gene>
    <name evidence="4" type="ORF">Q4Q39_02315</name>
</gene>
<sequence>MKKYIILTLFGLVLMSCSSGGGDEVGPDPDPDPGPVNEAPSVPGLTEPTDNQICIDNNLTFTWGTSTDPESDAVKYTMEISKNMEFTQITHSFPNLTSNTKTVLLEKDLVYYWRVKAVDSKNASSNFSSIFQFYTEGFGEDNHIPFAPSLLTPDLNETISVTSVFLSWGATDVDGDALTFDIYLDTNNPPTTIVENDHTDKEYTASSLMASTTYYWKIVAKDGNGASSVGQVWSFSTQ</sequence>
<evidence type="ECO:0000313" key="4">
    <source>
        <dbReference type="EMBL" id="MDO5986227.1"/>
    </source>
</evidence>
<protein>
    <recommendedName>
        <fullName evidence="3">Fibronectin type-III domain-containing protein</fullName>
    </recommendedName>
</protein>
<dbReference type="SUPFAM" id="SSF49265">
    <property type="entry name" value="Fibronectin type III"/>
    <property type="match status" value="1"/>
</dbReference>
<dbReference type="InterPro" id="IPR013783">
    <property type="entry name" value="Ig-like_fold"/>
</dbReference>
<evidence type="ECO:0000313" key="5">
    <source>
        <dbReference type="Proteomes" id="UP001176891"/>
    </source>
</evidence>
<evidence type="ECO:0000259" key="3">
    <source>
        <dbReference type="PROSITE" id="PS50853"/>
    </source>
</evidence>
<dbReference type="CDD" id="cd00063">
    <property type="entry name" value="FN3"/>
    <property type="match status" value="1"/>
</dbReference>
<keyword evidence="5" id="KW-1185">Reference proteome</keyword>
<organism evidence="4 5">
    <name type="scientific">Flavivirga amylovorans</name>
    <dbReference type="NCBI Taxonomy" id="870486"/>
    <lineage>
        <taxon>Bacteria</taxon>
        <taxon>Pseudomonadati</taxon>
        <taxon>Bacteroidota</taxon>
        <taxon>Flavobacteriia</taxon>
        <taxon>Flavobacteriales</taxon>
        <taxon>Flavobacteriaceae</taxon>
        <taxon>Flavivirga</taxon>
    </lineage>
</organism>
<feature type="region of interest" description="Disordered" evidence="1">
    <location>
        <begin position="21"/>
        <end position="49"/>
    </location>
</feature>
<dbReference type="PROSITE" id="PS50853">
    <property type="entry name" value="FN3"/>
    <property type="match status" value="2"/>
</dbReference>
<dbReference type="PROSITE" id="PS51257">
    <property type="entry name" value="PROKAR_LIPOPROTEIN"/>
    <property type="match status" value="1"/>
</dbReference>
<comment type="caution">
    <text evidence="4">The sequence shown here is derived from an EMBL/GenBank/DDBJ whole genome shotgun (WGS) entry which is preliminary data.</text>
</comment>
<dbReference type="InterPro" id="IPR036116">
    <property type="entry name" value="FN3_sf"/>
</dbReference>
<keyword evidence="2" id="KW-0732">Signal</keyword>
<evidence type="ECO:0000256" key="1">
    <source>
        <dbReference type="SAM" id="MobiDB-lite"/>
    </source>
</evidence>
<reference evidence="4" key="1">
    <citation type="submission" date="2023-07" db="EMBL/GenBank/DDBJ databases">
        <title>Two novel species in the genus Flavivirga.</title>
        <authorList>
            <person name="Kwon K."/>
        </authorList>
    </citation>
    <scope>NUCLEOTIDE SEQUENCE</scope>
    <source>
        <strain evidence="4">KACC 14157</strain>
    </source>
</reference>
<dbReference type="Proteomes" id="UP001176891">
    <property type="component" value="Unassembled WGS sequence"/>
</dbReference>
<dbReference type="RefSeq" id="WP_303280748.1">
    <property type="nucleotide sequence ID" value="NZ_BAABCZ010000016.1"/>
</dbReference>
<dbReference type="InterPro" id="IPR003961">
    <property type="entry name" value="FN3_dom"/>
</dbReference>
<feature type="signal peptide" evidence="2">
    <location>
        <begin position="1"/>
        <end position="21"/>
    </location>
</feature>
<dbReference type="Gene3D" id="2.60.40.10">
    <property type="entry name" value="Immunoglobulins"/>
    <property type="match status" value="2"/>
</dbReference>
<dbReference type="EMBL" id="JAUOEM010000001">
    <property type="protein sequence ID" value="MDO5986227.1"/>
    <property type="molecule type" value="Genomic_DNA"/>
</dbReference>
<proteinExistence type="predicted"/>
<feature type="chain" id="PRO_5045409003" description="Fibronectin type-III domain-containing protein" evidence="2">
    <location>
        <begin position="22"/>
        <end position="238"/>
    </location>
</feature>
<evidence type="ECO:0000256" key="2">
    <source>
        <dbReference type="SAM" id="SignalP"/>
    </source>
</evidence>
<accession>A0ABT8WXK2</accession>
<feature type="domain" description="Fibronectin type-III" evidence="3">
    <location>
        <begin position="147"/>
        <end position="238"/>
    </location>
</feature>
<feature type="domain" description="Fibronectin type-III" evidence="3">
    <location>
        <begin position="39"/>
        <end position="138"/>
    </location>
</feature>